<feature type="binding site" evidence="9">
    <location>
        <position position="11"/>
    </location>
    <ligand>
        <name>NADPH</name>
        <dbReference type="ChEBI" id="CHEBI:57783"/>
    </ligand>
</feature>
<proteinExistence type="inferred from homology"/>
<dbReference type="SUPFAM" id="SSF51735">
    <property type="entry name" value="NAD(P)-binding Rossmann-fold domains"/>
    <property type="match status" value="1"/>
</dbReference>
<evidence type="ECO:0000256" key="8">
    <source>
        <dbReference type="ARBA" id="ARBA00048543"/>
    </source>
</evidence>
<feature type="binding site" evidence="9">
    <location>
        <position position="10"/>
    </location>
    <ligand>
        <name>NADPH</name>
        <dbReference type="ChEBI" id="CHEBI:57783"/>
    </ligand>
</feature>
<dbReference type="InterPro" id="IPR013644">
    <property type="entry name" value="DXP_reductoisomerase_C"/>
</dbReference>
<evidence type="ECO:0000313" key="13">
    <source>
        <dbReference type="EMBL" id="NQX30343.1"/>
    </source>
</evidence>
<feature type="binding site" evidence="9">
    <location>
        <position position="217"/>
    </location>
    <ligand>
        <name>1-deoxy-D-xylulose 5-phosphate</name>
        <dbReference type="ChEBI" id="CHEBI:57792"/>
    </ligand>
</feature>
<feature type="binding site" evidence="9">
    <location>
        <position position="148"/>
    </location>
    <ligand>
        <name>1-deoxy-D-xylulose 5-phosphate</name>
        <dbReference type="ChEBI" id="CHEBI:57792"/>
    </ligand>
</feature>
<feature type="binding site" evidence="9">
    <location>
        <position position="12"/>
    </location>
    <ligand>
        <name>NADPH</name>
        <dbReference type="ChEBI" id="CHEBI:57783"/>
    </ligand>
</feature>
<evidence type="ECO:0000259" key="12">
    <source>
        <dbReference type="Pfam" id="PF13288"/>
    </source>
</evidence>
<evidence type="ECO:0000256" key="7">
    <source>
        <dbReference type="ARBA" id="ARBA00023229"/>
    </source>
</evidence>
<evidence type="ECO:0000256" key="6">
    <source>
        <dbReference type="ARBA" id="ARBA00023211"/>
    </source>
</evidence>
<dbReference type="Gene3D" id="3.40.50.720">
    <property type="entry name" value="NAD(P)-binding Rossmann-like Domain"/>
    <property type="match status" value="1"/>
</dbReference>
<dbReference type="PIRSF" id="PIRSF006205">
    <property type="entry name" value="Dxp_reductismrs"/>
    <property type="match status" value="1"/>
</dbReference>
<dbReference type="Pfam" id="PF13288">
    <property type="entry name" value="DXPR_C"/>
    <property type="match status" value="1"/>
</dbReference>
<dbReference type="HAMAP" id="MF_00183">
    <property type="entry name" value="DXP_reductoisom"/>
    <property type="match status" value="1"/>
</dbReference>
<dbReference type="EMBL" id="JABMKV010000001">
    <property type="protein sequence ID" value="NQX30343.1"/>
    <property type="molecule type" value="Genomic_DNA"/>
</dbReference>
<dbReference type="NCBIfam" id="NF009114">
    <property type="entry name" value="PRK12464.1"/>
    <property type="match status" value="1"/>
</dbReference>
<feature type="binding site" evidence="9">
    <location>
        <position position="213"/>
    </location>
    <ligand>
        <name>1-deoxy-D-xylulose 5-phosphate</name>
        <dbReference type="ChEBI" id="CHEBI:57792"/>
    </ligand>
</feature>
<name>A0ABX2D8G0_9SPHI</name>
<evidence type="ECO:0000256" key="9">
    <source>
        <dbReference type="HAMAP-Rule" id="MF_00183"/>
    </source>
</evidence>
<dbReference type="InterPro" id="IPR013512">
    <property type="entry name" value="DXP_reductoisomerase_N"/>
</dbReference>
<keyword evidence="4 9" id="KW-0521">NADP</keyword>
<accession>A0ABX2D8G0</accession>
<dbReference type="PANTHER" id="PTHR30525:SF0">
    <property type="entry name" value="1-DEOXY-D-XYLULOSE 5-PHOSPHATE REDUCTOISOMERASE, CHLOROPLASTIC"/>
    <property type="match status" value="1"/>
</dbReference>
<feature type="binding site" evidence="9">
    <location>
        <position position="122"/>
    </location>
    <ligand>
        <name>NADPH</name>
        <dbReference type="ChEBI" id="CHEBI:57783"/>
    </ligand>
</feature>
<dbReference type="Pfam" id="PF02670">
    <property type="entry name" value="DXP_reductoisom"/>
    <property type="match status" value="1"/>
</dbReference>
<feature type="binding site" evidence="9">
    <location>
        <position position="208"/>
    </location>
    <ligand>
        <name>1-deoxy-D-xylulose 5-phosphate</name>
        <dbReference type="ChEBI" id="CHEBI:57792"/>
    </ligand>
</feature>
<keyword evidence="7 9" id="KW-0414">Isoprene biosynthesis</keyword>
<dbReference type="InterPro" id="IPR003821">
    <property type="entry name" value="DXP_reductoisomerase"/>
</dbReference>
<feature type="domain" description="DXP reductoisomerase C-terminal" evidence="12">
    <location>
        <begin position="257"/>
        <end position="372"/>
    </location>
</feature>
<protein>
    <recommendedName>
        <fullName evidence="9">1-deoxy-D-xylulose 5-phosphate reductoisomerase</fullName>
        <shortName evidence="9">DXP reductoisomerase</shortName>
        <ecNumber evidence="9">1.1.1.267</ecNumber>
    </recommendedName>
    <alternativeName>
        <fullName evidence="9">1-deoxyxylulose-5-phosphate reductoisomerase</fullName>
    </alternativeName>
    <alternativeName>
        <fullName evidence="9">2-C-methyl-D-erythritol 4-phosphate synthase</fullName>
    </alternativeName>
</protein>
<comment type="catalytic activity">
    <reaction evidence="8">
        <text>2-C-methyl-D-erythritol 4-phosphate + NADP(+) = 1-deoxy-D-xylulose 5-phosphate + NADPH + H(+)</text>
        <dbReference type="Rhea" id="RHEA:13717"/>
        <dbReference type="ChEBI" id="CHEBI:15378"/>
        <dbReference type="ChEBI" id="CHEBI:57783"/>
        <dbReference type="ChEBI" id="CHEBI:57792"/>
        <dbReference type="ChEBI" id="CHEBI:58262"/>
        <dbReference type="ChEBI" id="CHEBI:58349"/>
        <dbReference type="EC" id="1.1.1.267"/>
    </reaction>
    <physiologicalReaction direction="right-to-left" evidence="8">
        <dbReference type="Rhea" id="RHEA:13719"/>
    </physiologicalReaction>
</comment>
<evidence type="ECO:0000313" key="14">
    <source>
        <dbReference type="Proteomes" id="UP000762110"/>
    </source>
</evidence>
<feature type="binding site" evidence="9">
    <location>
        <position position="147"/>
    </location>
    <ligand>
        <name>1-deoxy-D-xylulose 5-phosphate</name>
        <dbReference type="ChEBI" id="CHEBI:57792"/>
    </ligand>
</feature>
<comment type="cofactor">
    <cofactor evidence="9">
        <name>Mg(2+)</name>
        <dbReference type="ChEBI" id="CHEBI:18420"/>
    </cofactor>
    <cofactor evidence="9">
        <name>Mn(2+)</name>
        <dbReference type="ChEBI" id="CHEBI:29035"/>
    </cofactor>
</comment>
<evidence type="ECO:0000256" key="2">
    <source>
        <dbReference type="ARBA" id="ARBA00006825"/>
    </source>
</evidence>
<comment type="similarity">
    <text evidence="2 9">Belongs to the DXR family.</text>
</comment>
<keyword evidence="14" id="KW-1185">Reference proteome</keyword>
<evidence type="ECO:0000259" key="10">
    <source>
        <dbReference type="Pfam" id="PF02670"/>
    </source>
</evidence>
<feature type="binding site" evidence="9">
    <location>
        <position position="120"/>
    </location>
    <ligand>
        <name>NADPH</name>
        <dbReference type="ChEBI" id="CHEBI:57783"/>
    </ligand>
</feature>
<dbReference type="PANTHER" id="PTHR30525">
    <property type="entry name" value="1-DEOXY-D-XYLULOSE 5-PHOSPHATE REDUCTOISOMERASE"/>
    <property type="match status" value="1"/>
</dbReference>
<dbReference type="InterPro" id="IPR026877">
    <property type="entry name" value="DXPR_C"/>
</dbReference>
<keyword evidence="3 9" id="KW-0479">Metal-binding</keyword>
<dbReference type="Gene3D" id="1.10.1740.10">
    <property type="match status" value="1"/>
</dbReference>
<feature type="binding site" evidence="9">
    <location>
        <position position="13"/>
    </location>
    <ligand>
        <name>NADPH</name>
        <dbReference type="ChEBI" id="CHEBI:57783"/>
    </ligand>
</feature>
<feature type="binding site" evidence="9">
    <location>
        <position position="38"/>
    </location>
    <ligand>
        <name>NADPH</name>
        <dbReference type="ChEBI" id="CHEBI:57783"/>
    </ligand>
</feature>
<feature type="binding site" evidence="9">
    <location>
        <position position="146"/>
    </location>
    <ligand>
        <name>Mn(2+)</name>
        <dbReference type="ChEBI" id="CHEBI:29035"/>
    </ligand>
</feature>
<dbReference type="InterPro" id="IPR036169">
    <property type="entry name" value="DXPR_C_sf"/>
</dbReference>
<dbReference type="GO" id="GO:0030604">
    <property type="term" value="F:1-deoxy-D-xylulose-5-phosphate reductoisomerase activity"/>
    <property type="evidence" value="ECO:0007669"/>
    <property type="project" value="UniProtKB-EC"/>
</dbReference>
<feature type="binding site" evidence="9">
    <location>
        <position position="121"/>
    </location>
    <ligand>
        <name>1-deoxy-D-xylulose 5-phosphate</name>
        <dbReference type="ChEBI" id="CHEBI:57792"/>
    </ligand>
</feature>
<keyword evidence="6 9" id="KW-0464">Manganese</keyword>
<sequence length="392" mass="43200">MKNISILGSTGSIGTQALEVVRANPDLYKVDVLTAQNNAELLIQQALEFKPELVVITCEDHYLKVKEALSSVNVLCGEDALIAAVQLPQTQFVLTAIMGAVGLKPTIAAIEAKKDIGLANKETLVVAGELVMQLAKKNEVKIIPVDSEHSAIFQCLVGEENNPIEKIFLTASGGPFRGKDLDFLANVTKKEALKHPNWVMGAKITIDSASLMNKGLEAIEAKWLFDLTSEQIEVVVHPQSIVHSMVQFTDGSIKAQLGLPDMKLPIHYALAYPQRAKSNFERFSFLNYPELTFSEADTKSFRNLDLAFVAMKKGGNMPCIINAANEVVVEAFLKDHIGFLEMSVVIEECMQKIDFIAQPTLNNYLETDKQTRIFASQLVTKQSLTNLKSKTY</sequence>
<keyword evidence="9" id="KW-0460">Magnesium</keyword>
<feature type="binding site" evidence="9">
    <location>
        <position position="148"/>
    </location>
    <ligand>
        <name>Mn(2+)</name>
        <dbReference type="ChEBI" id="CHEBI:29035"/>
    </ligand>
</feature>
<feature type="binding site" evidence="9">
    <location>
        <position position="217"/>
    </location>
    <ligand>
        <name>Mn(2+)</name>
        <dbReference type="ChEBI" id="CHEBI:29035"/>
    </ligand>
</feature>
<dbReference type="SUPFAM" id="SSF69055">
    <property type="entry name" value="1-deoxy-D-xylulose-5-phosphate reductoisomerase, C-terminal domain"/>
    <property type="match status" value="1"/>
</dbReference>
<organism evidence="13 14">
    <name type="scientific">Pedobacter boryungensis</name>
    <dbReference type="NCBI Taxonomy" id="869962"/>
    <lineage>
        <taxon>Bacteria</taxon>
        <taxon>Pseudomonadati</taxon>
        <taxon>Bacteroidota</taxon>
        <taxon>Sphingobacteriia</taxon>
        <taxon>Sphingobacteriales</taxon>
        <taxon>Sphingobacteriaceae</taxon>
        <taxon>Pedobacter</taxon>
    </lineage>
</organism>
<evidence type="ECO:0000256" key="4">
    <source>
        <dbReference type="ARBA" id="ARBA00022857"/>
    </source>
</evidence>
<comment type="pathway">
    <text evidence="1 9">Isoprenoid biosynthesis; isopentenyl diphosphate biosynthesis via DXP pathway; isopentenyl diphosphate from 1-deoxy-D-xylulose 5-phosphate: step 1/6.</text>
</comment>
<evidence type="ECO:0000256" key="5">
    <source>
        <dbReference type="ARBA" id="ARBA00023002"/>
    </source>
</evidence>
<feature type="domain" description="1-deoxy-D-xylulose 5-phosphate reductoisomerase N-terminal" evidence="10">
    <location>
        <begin position="4"/>
        <end position="128"/>
    </location>
</feature>
<dbReference type="SUPFAM" id="SSF55347">
    <property type="entry name" value="Glyceraldehyde-3-phosphate dehydrogenase-like, C-terminal domain"/>
    <property type="match status" value="1"/>
</dbReference>
<dbReference type="Proteomes" id="UP000762110">
    <property type="component" value="Unassembled WGS sequence"/>
</dbReference>
<gene>
    <name evidence="9" type="primary">dxr</name>
    <name evidence="13" type="ORF">HQN85_01285</name>
</gene>
<feature type="binding site" evidence="9">
    <location>
        <position position="172"/>
    </location>
    <ligand>
        <name>1-deoxy-D-xylulose 5-phosphate</name>
        <dbReference type="ChEBI" id="CHEBI:57792"/>
    </ligand>
</feature>
<evidence type="ECO:0000256" key="3">
    <source>
        <dbReference type="ARBA" id="ARBA00022723"/>
    </source>
</evidence>
<feature type="domain" description="1-deoxy-D-xylulose 5-phosphate reductoisomerase C-terminal" evidence="11">
    <location>
        <begin position="142"/>
        <end position="225"/>
    </location>
</feature>
<feature type="binding site" evidence="9">
    <location>
        <position position="201"/>
    </location>
    <ligand>
        <name>NADPH</name>
        <dbReference type="ChEBI" id="CHEBI:57783"/>
    </ligand>
</feature>
<keyword evidence="5 9" id="KW-0560">Oxidoreductase</keyword>
<dbReference type="InterPro" id="IPR036291">
    <property type="entry name" value="NAD(P)-bd_dom_sf"/>
</dbReference>
<evidence type="ECO:0000259" key="11">
    <source>
        <dbReference type="Pfam" id="PF08436"/>
    </source>
</evidence>
<feature type="binding site" evidence="9">
    <location>
        <position position="195"/>
    </location>
    <ligand>
        <name>1-deoxy-D-xylulose 5-phosphate</name>
        <dbReference type="ChEBI" id="CHEBI:57792"/>
    </ligand>
</feature>
<comment type="caution">
    <text evidence="9">Lacks conserved residue(s) required for the propagation of feature annotation.</text>
</comment>
<dbReference type="NCBIfam" id="TIGR00243">
    <property type="entry name" value="Dxr"/>
    <property type="match status" value="1"/>
</dbReference>
<comment type="function">
    <text evidence="9">Catalyzes the NADPH-dependent rearrangement and reduction of 1-deoxy-D-xylulose-5-phosphate (DXP) to 2-C-methyl-D-erythritol 4-phosphate (MEP).</text>
</comment>
<dbReference type="RefSeq" id="WP_173268539.1">
    <property type="nucleotide sequence ID" value="NZ_JABMKV010000001.1"/>
</dbReference>
<comment type="caution">
    <text evidence="13">The sequence shown here is derived from an EMBL/GenBank/DDBJ whole genome shotgun (WGS) entry which is preliminary data.</text>
</comment>
<feature type="binding site" evidence="9">
    <location>
        <position position="214"/>
    </location>
    <ligand>
        <name>1-deoxy-D-xylulose 5-phosphate</name>
        <dbReference type="ChEBI" id="CHEBI:57792"/>
    </ligand>
</feature>
<reference evidence="13 14" key="1">
    <citation type="submission" date="2020-05" db="EMBL/GenBank/DDBJ databases">
        <title>Description of Pedobacter foliorum sp. nov.</title>
        <authorList>
            <person name="Qi S."/>
            <person name="Carlier A."/>
            <person name="Cnockaert M."/>
            <person name="Vandamme P."/>
        </authorList>
    </citation>
    <scope>NUCLEOTIDE SEQUENCE [LARGE SCALE GENOMIC DNA]</scope>
    <source>
        <strain evidence="13 14">LMG 31300</strain>
    </source>
</reference>
<dbReference type="Pfam" id="PF08436">
    <property type="entry name" value="DXP_redisom_C"/>
    <property type="match status" value="1"/>
</dbReference>
<dbReference type="EC" id="1.1.1.267" evidence="9"/>
<evidence type="ECO:0000256" key="1">
    <source>
        <dbReference type="ARBA" id="ARBA00005094"/>
    </source>
</evidence>